<organism evidence="1 2">
    <name type="scientific">Acropora cervicornis</name>
    <name type="common">Staghorn coral</name>
    <dbReference type="NCBI Taxonomy" id="6130"/>
    <lineage>
        <taxon>Eukaryota</taxon>
        <taxon>Metazoa</taxon>
        <taxon>Cnidaria</taxon>
        <taxon>Anthozoa</taxon>
        <taxon>Hexacorallia</taxon>
        <taxon>Scleractinia</taxon>
        <taxon>Astrocoeniina</taxon>
        <taxon>Acroporidae</taxon>
        <taxon>Acropora</taxon>
    </lineage>
</organism>
<sequence length="103" mass="12043">MGVCNGFWHVKLEDESSYLTTFHTPFGRYRWKRMTFSISSAPEAFQRNMHKFEEGLAGIGIVAHNFLVVGFGDSYEEAARDRDKNLLAFLKRCKEQHISIRRR</sequence>
<dbReference type="InterPro" id="IPR043502">
    <property type="entry name" value="DNA/RNA_pol_sf"/>
</dbReference>
<dbReference type="PANTHER" id="PTHR37984">
    <property type="entry name" value="PROTEIN CBG26694"/>
    <property type="match status" value="1"/>
</dbReference>
<evidence type="ECO:0000313" key="1">
    <source>
        <dbReference type="EMBL" id="KAK2552224.1"/>
    </source>
</evidence>
<dbReference type="AlphaFoldDB" id="A0AAD9Q025"/>
<dbReference type="EMBL" id="JARQWQ010000089">
    <property type="protein sequence ID" value="KAK2552224.1"/>
    <property type="molecule type" value="Genomic_DNA"/>
</dbReference>
<accession>A0AAD9Q025</accession>
<evidence type="ECO:0000313" key="2">
    <source>
        <dbReference type="Proteomes" id="UP001249851"/>
    </source>
</evidence>
<proteinExistence type="predicted"/>
<dbReference type="PANTHER" id="PTHR37984:SF8">
    <property type="entry name" value="CCHC-TYPE DOMAIN-CONTAINING PROTEIN"/>
    <property type="match status" value="1"/>
</dbReference>
<dbReference type="Gene3D" id="3.10.10.10">
    <property type="entry name" value="HIV Type 1 Reverse Transcriptase, subunit A, domain 1"/>
    <property type="match status" value="1"/>
</dbReference>
<reference evidence="1" key="1">
    <citation type="journal article" date="2023" name="G3 (Bethesda)">
        <title>Whole genome assembly and annotation of the endangered Caribbean coral Acropora cervicornis.</title>
        <authorList>
            <person name="Selwyn J.D."/>
            <person name="Vollmer S.V."/>
        </authorList>
    </citation>
    <scope>NUCLEOTIDE SEQUENCE</scope>
    <source>
        <strain evidence="1">K2</strain>
    </source>
</reference>
<gene>
    <name evidence="1" type="ORF">P5673_026749</name>
</gene>
<reference evidence="1" key="2">
    <citation type="journal article" date="2023" name="Science">
        <title>Genomic signatures of disease resistance in endangered staghorn corals.</title>
        <authorList>
            <person name="Vollmer S.V."/>
            <person name="Selwyn J.D."/>
            <person name="Despard B.A."/>
            <person name="Roesel C.L."/>
        </authorList>
    </citation>
    <scope>NUCLEOTIDE SEQUENCE</scope>
    <source>
        <strain evidence="1">K2</strain>
    </source>
</reference>
<comment type="caution">
    <text evidence="1">The sequence shown here is derived from an EMBL/GenBank/DDBJ whole genome shotgun (WGS) entry which is preliminary data.</text>
</comment>
<name>A0AAD9Q025_ACRCE</name>
<dbReference type="InterPro" id="IPR043128">
    <property type="entry name" value="Rev_trsase/Diguanyl_cyclase"/>
</dbReference>
<dbReference type="InterPro" id="IPR050951">
    <property type="entry name" value="Retrovirus_Pol_polyprotein"/>
</dbReference>
<dbReference type="Proteomes" id="UP001249851">
    <property type="component" value="Unassembled WGS sequence"/>
</dbReference>
<dbReference type="Gene3D" id="3.30.70.270">
    <property type="match status" value="1"/>
</dbReference>
<dbReference type="SUPFAM" id="SSF56672">
    <property type="entry name" value="DNA/RNA polymerases"/>
    <property type="match status" value="1"/>
</dbReference>
<protein>
    <submittedName>
        <fullName evidence="1">Enzymatic polyprotein</fullName>
    </submittedName>
</protein>
<keyword evidence="2" id="KW-1185">Reference proteome</keyword>